<keyword evidence="1" id="KW-0472">Membrane</keyword>
<gene>
    <name evidence="2" type="ORF">Harvfovirus8_13</name>
</gene>
<proteinExistence type="predicted"/>
<reference evidence="2" key="1">
    <citation type="submission" date="2018-10" db="EMBL/GenBank/DDBJ databases">
        <title>Hidden diversity of soil giant viruses.</title>
        <authorList>
            <person name="Schulz F."/>
            <person name="Alteio L."/>
            <person name="Goudeau D."/>
            <person name="Ryan E.M."/>
            <person name="Malmstrom R.R."/>
            <person name="Blanchard J."/>
            <person name="Woyke T."/>
        </authorList>
    </citation>
    <scope>NUCLEOTIDE SEQUENCE</scope>
    <source>
        <strain evidence="2">HAV1</strain>
    </source>
</reference>
<feature type="transmembrane region" description="Helical" evidence="1">
    <location>
        <begin position="105"/>
        <end position="127"/>
    </location>
</feature>
<dbReference type="EMBL" id="MK072250">
    <property type="protein sequence ID" value="AYV80852.1"/>
    <property type="molecule type" value="Genomic_DNA"/>
</dbReference>
<feature type="transmembrane region" description="Helical" evidence="1">
    <location>
        <begin position="150"/>
        <end position="171"/>
    </location>
</feature>
<feature type="transmembrane region" description="Helical" evidence="1">
    <location>
        <begin position="58"/>
        <end position="80"/>
    </location>
</feature>
<evidence type="ECO:0000313" key="2">
    <source>
        <dbReference type="EMBL" id="AYV80852.1"/>
    </source>
</evidence>
<feature type="transmembrane region" description="Helical" evidence="1">
    <location>
        <begin position="12"/>
        <end position="38"/>
    </location>
</feature>
<keyword evidence="1" id="KW-1133">Transmembrane helix</keyword>
<accession>A0A3G5A0Z0</accession>
<sequence>MCFPDMDHNKCISIWQIALSLLVIGLFGGEFITSIYLLSNVTDDYFSDEADEYICESFFGWNIVMTVLNFADLLMFLLMIRSMNDMKHIAQEQNKKCSRQSDEYMILWIFVGVLEFLGMIVSGMTFFDNVFGPSDNRCSSNHSVQLYHKINYVVCGIRIISWLSAAVCGCLTGKCCRSDEFCIR</sequence>
<protein>
    <submittedName>
        <fullName evidence="2">Uncharacterized protein</fullName>
    </submittedName>
</protein>
<name>A0A3G5A0Z0_9VIRU</name>
<evidence type="ECO:0000256" key="1">
    <source>
        <dbReference type="SAM" id="Phobius"/>
    </source>
</evidence>
<organism evidence="2">
    <name type="scientific">Harvfovirus sp</name>
    <dbReference type="NCBI Taxonomy" id="2487768"/>
    <lineage>
        <taxon>Viruses</taxon>
        <taxon>Varidnaviria</taxon>
        <taxon>Bamfordvirae</taxon>
        <taxon>Nucleocytoviricota</taxon>
        <taxon>Megaviricetes</taxon>
        <taxon>Imitervirales</taxon>
        <taxon>Mimiviridae</taxon>
        <taxon>Klosneuvirinae</taxon>
    </lineage>
</organism>
<keyword evidence="1" id="KW-0812">Transmembrane</keyword>